<sequence>MVLIDMGLKLDKKQAYELSTVVADGEATREEREAFFSFIEDNPDVRAYYEEELWVKQLVREKVIFDKTPEHLRKAIEEKLNAVSGNSEYYDESPVEIEYPANTGLMTPGKRFAAISSIAAVFIAGLILFVSQWFFTDEQAAATSDLPSLEKHVLEHFSTFDRHEMPPEISATSRENIGNHLAENFNISITVPELANTSISGAAYTEFVNDYHIPLLQYKMDDEDFIYIYAFKVSDLENHLKRNPEAVKECISKDDYHISNVDGYDVVSWKWDDVWYVGISRHEGEKLASLLPK</sequence>
<keyword evidence="1" id="KW-0812">Transmembrane</keyword>
<dbReference type="EMBL" id="JAFIDN010000004">
    <property type="protein sequence ID" value="MBP3192517.1"/>
    <property type="molecule type" value="Genomic_DNA"/>
</dbReference>
<evidence type="ECO:0000313" key="2">
    <source>
        <dbReference type="EMBL" id="MBP3192517.1"/>
    </source>
</evidence>
<name>A0A8J7RJS4_9BACT</name>
<evidence type="ECO:0000256" key="1">
    <source>
        <dbReference type="SAM" id="Phobius"/>
    </source>
</evidence>
<comment type="caution">
    <text evidence="2">The sequence shown here is derived from an EMBL/GenBank/DDBJ whole genome shotgun (WGS) entry which is preliminary data.</text>
</comment>
<accession>A0A8J7RJS4</accession>
<keyword evidence="1" id="KW-1133">Transmembrane helix</keyword>
<keyword evidence="3" id="KW-1185">Reference proteome</keyword>
<feature type="transmembrane region" description="Helical" evidence="1">
    <location>
        <begin position="112"/>
        <end position="135"/>
    </location>
</feature>
<gene>
    <name evidence="2" type="ORF">NATSA_07565</name>
</gene>
<keyword evidence="1" id="KW-0472">Membrane</keyword>
<reference evidence="2" key="1">
    <citation type="submission" date="2021-02" db="EMBL/GenBank/DDBJ databases">
        <title>Natronogracilivirga saccharolytica gen. nov. sp. nov. a new anaerobic, haloalkiliphilic carbohydrate-fermenting bacterium from soda lake and proposing of Cyclonatronumiaceae fam. nov. in the phylum Balneolaeota.</title>
        <authorList>
            <person name="Zhilina T.N."/>
            <person name="Sorokin D.Y."/>
            <person name="Zavarzina D.G."/>
            <person name="Toshchakov S.V."/>
            <person name="Kublanov I.V."/>
        </authorList>
    </citation>
    <scope>NUCLEOTIDE SEQUENCE</scope>
    <source>
        <strain evidence="2">Z-1702</strain>
    </source>
</reference>
<evidence type="ECO:0000313" key="3">
    <source>
        <dbReference type="Proteomes" id="UP000673975"/>
    </source>
</evidence>
<protein>
    <submittedName>
        <fullName evidence="2">Uncharacterized protein</fullName>
    </submittedName>
</protein>
<dbReference type="RefSeq" id="WP_210511411.1">
    <property type="nucleotide sequence ID" value="NZ_JAFIDN010000004.1"/>
</dbReference>
<dbReference type="AlphaFoldDB" id="A0A8J7RJS4"/>
<organism evidence="2 3">
    <name type="scientific">Natronogracilivirga saccharolytica</name>
    <dbReference type="NCBI Taxonomy" id="2812953"/>
    <lineage>
        <taxon>Bacteria</taxon>
        <taxon>Pseudomonadati</taxon>
        <taxon>Balneolota</taxon>
        <taxon>Balneolia</taxon>
        <taxon>Balneolales</taxon>
        <taxon>Cyclonatronaceae</taxon>
        <taxon>Natronogracilivirga</taxon>
    </lineage>
</organism>
<proteinExistence type="predicted"/>
<dbReference type="Proteomes" id="UP000673975">
    <property type="component" value="Unassembled WGS sequence"/>
</dbReference>